<feature type="non-terminal residue" evidence="1">
    <location>
        <position position="1"/>
    </location>
</feature>
<evidence type="ECO:0000313" key="2">
    <source>
        <dbReference type="Proteomes" id="UP000789405"/>
    </source>
</evidence>
<dbReference type="OrthoDB" id="2399193at2759"/>
<dbReference type="AlphaFoldDB" id="A0A9N9IZG8"/>
<organism evidence="1 2">
    <name type="scientific">Dentiscutata erythropus</name>
    <dbReference type="NCBI Taxonomy" id="1348616"/>
    <lineage>
        <taxon>Eukaryota</taxon>
        <taxon>Fungi</taxon>
        <taxon>Fungi incertae sedis</taxon>
        <taxon>Mucoromycota</taxon>
        <taxon>Glomeromycotina</taxon>
        <taxon>Glomeromycetes</taxon>
        <taxon>Diversisporales</taxon>
        <taxon>Gigasporaceae</taxon>
        <taxon>Dentiscutata</taxon>
    </lineage>
</organism>
<proteinExistence type="predicted"/>
<accession>A0A9N9IZG8</accession>
<reference evidence="1" key="1">
    <citation type="submission" date="2021-06" db="EMBL/GenBank/DDBJ databases">
        <authorList>
            <person name="Kallberg Y."/>
            <person name="Tangrot J."/>
            <person name="Rosling A."/>
        </authorList>
    </citation>
    <scope>NUCLEOTIDE SEQUENCE</scope>
    <source>
        <strain evidence="1">MA453B</strain>
    </source>
</reference>
<gene>
    <name evidence="1" type="ORF">DERYTH_LOCUS17409</name>
</gene>
<comment type="caution">
    <text evidence="1">The sequence shown here is derived from an EMBL/GenBank/DDBJ whole genome shotgun (WGS) entry which is preliminary data.</text>
</comment>
<name>A0A9N9IZG8_9GLOM</name>
<evidence type="ECO:0000313" key="1">
    <source>
        <dbReference type="EMBL" id="CAG8756723.1"/>
    </source>
</evidence>
<dbReference type="EMBL" id="CAJVPY010016388">
    <property type="protein sequence ID" value="CAG8756723.1"/>
    <property type="molecule type" value="Genomic_DNA"/>
</dbReference>
<dbReference type="Proteomes" id="UP000789405">
    <property type="component" value="Unassembled WGS sequence"/>
</dbReference>
<sequence length="82" mass="9688">NTMFFDKMTVRPSKDLKDEVERAMVNENLDKELMKVFNTCGHFLPRKIVIGHKLYRKSNLLANHENNNQIAIIQQAEWKNTE</sequence>
<keyword evidence="2" id="KW-1185">Reference proteome</keyword>
<protein>
    <submittedName>
        <fullName evidence="1">1215_t:CDS:1</fullName>
    </submittedName>
</protein>